<name>A0A167MV26_PHYB8</name>
<protein>
    <recommendedName>
        <fullName evidence="3">Homeodomain-like DNA binding domain-containing transcription factor</fullName>
    </recommendedName>
</protein>
<sequence>MYKQIPRKMAPVNTRISRSNARNSLTQVAAGCVEQRPVTSAVTQEQRMAEMSNHLDNMDKFFQQLPRLLLHNFSKGLKQRQRLQLWSNDHAEIAENEARQIWSVDERADYPDRAAIVAYLRQYCHRRANTAPNQRIDKNRKSRITSQIKEVVTKQIHNRLQDIHTRYRKVIDKEMGLTIRENSIAFFGAIQKAVMSDGKFNKFMGLIDESMRTDNAGNGVATPRILRLQRGEKNVAVPGRLILPLPSWEIKQFFYTHTHAFLHLTDT</sequence>
<dbReference type="AlphaFoldDB" id="A0A167MV26"/>
<dbReference type="GeneID" id="29002115"/>
<proteinExistence type="predicted"/>
<dbReference type="RefSeq" id="XP_018292139.1">
    <property type="nucleotide sequence ID" value="XM_018441209.1"/>
</dbReference>
<dbReference type="EMBL" id="KV440979">
    <property type="protein sequence ID" value="OAD74099.1"/>
    <property type="molecule type" value="Genomic_DNA"/>
</dbReference>
<dbReference type="VEuPathDB" id="FungiDB:PHYBLDRAFT_63949"/>
<evidence type="ECO:0000313" key="1">
    <source>
        <dbReference type="EMBL" id="OAD74099.1"/>
    </source>
</evidence>
<accession>A0A167MV26</accession>
<dbReference type="InParanoid" id="A0A167MV26"/>
<reference evidence="2" key="1">
    <citation type="submission" date="2015-06" db="EMBL/GenBank/DDBJ databases">
        <title>Expansion of signal transduction pathways in fungi by whole-genome duplication.</title>
        <authorList>
            <consortium name="DOE Joint Genome Institute"/>
            <person name="Corrochano L.M."/>
            <person name="Kuo A."/>
            <person name="Marcet-Houben M."/>
            <person name="Polaino S."/>
            <person name="Salamov A."/>
            <person name="Villalobos J.M."/>
            <person name="Alvarez M.I."/>
            <person name="Avalos J."/>
            <person name="Benito E.P."/>
            <person name="Benoit I."/>
            <person name="Burger G."/>
            <person name="Camino L.P."/>
            <person name="Canovas D."/>
            <person name="Cerda-Olmedo E."/>
            <person name="Cheng J.-F."/>
            <person name="Dominguez A."/>
            <person name="Elias M."/>
            <person name="Eslava A.P."/>
            <person name="Glaser F."/>
            <person name="Grimwood J."/>
            <person name="Gutierrez G."/>
            <person name="Heitman J."/>
            <person name="Henrissat B."/>
            <person name="Iturriaga E.A."/>
            <person name="Lang B.F."/>
            <person name="Lavin J.L."/>
            <person name="Lee S."/>
            <person name="Li W."/>
            <person name="Lindquist E."/>
            <person name="Lopez-Garcia S."/>
            <person name="Luque E.M."/>
            <person name="Marcos A.T."/>
            <person name="Martin J."/>
            <person name="McCluskey K."/>
            <person name="Medina H.R."/>
            <person name="Miralles-Duran A."/>
            <person name="Miyazaki A."/>
            <person name="Munoz-Torres E."/>
            <person name="Oguiza J.A."/>
            <person name="Ohm R."/>
            <person name="Olmedo M."/>
            <person name="Orejas M."/>
            <person name="Ortiz-Castellanos L."/>
            <person name="Pisabarro A.G."/>
            <person name="Rodriguez-Romero J."/>
            <person name="Ruiz-Herrera J."/>
            <person name="Ruiz-Vazquez R."/>
            <person name="Sanz C."/>
            <person name="Schackwitz W."/>
            <person name="Schmutz J."/>
            <person name="Shahriari M."/>
            <person name="Shelest E."/>
            <person name="Silva-Franco F."/>
            <person name="Soanes D."/>
            <person name="Syed K."/>
            <person name="Tagua V.G."/>
            <person name="Talbot N.J."/>
            <person name="Thon M."/>
            <person name="De vries R.P."/>
            <person name="Wiebenga A."/>
            <person name="Yadav J.S."/>
            <person name="Braun E.L."/>
            <person name="Baker S."/>
            <person name="Garre V."/>
            <person name="Horwitz B."/>
            <person name="Torres-Martinez S."/>
            <person name="Idnurm A."/>
            <person name="Herrera-Estrella A."/>
            <person name="Gabaldon T."/>
            <person name="Grigoriev I.V."/>
        </authorList>
    </citation>
    <scope>NUCLEOTIDE SEQUENCE [LARGE SCALE GENOMIC DNA]</scope>
    <source>
        <strain evidence="2">NRRL 1555(-)</strain>
    </source>
</reference>
<gene>
    <name evidence="1" type="ORF">PHYBLDRAFT_63949</name>
</gene>
<evidence type="ECO:0000313" key="2">
    <source>
        <dbReference type="Proteomes" id="UP000077315"/>
    </source>
</evidence>
<dbReference type="Proteomes" id="UP000077315">
    <property type="component" value="Unassembled WGS sequence"/>
</dbReference>
<organism evidence="1 2">
    <name type="scientific">Phycomyces blakesleeanus (strain ATCC 8743b / DSM 1359 / FGSC 10004 / NBRC 33097 / NRRL 1555)</name>
    <dbReference type="NCBI Taxonomy" id="763407"/>
    <lineage>
        <taxon>Eukaryota</taxon>
        <taxon>Fungi</taxon>
        <taxon>Fungi incertae sedis</taxon>
        <taxon>Mucoromycota</taxon>
        <taxon>Mucoromycotina</taxon>
        <taxon>Mucoromycetes</taxon>
        <taxon>Mucorales</taxon>
        <taxon>Phycomycetaceae</taxon>
        <taxon>Phycomyces</taxon>
    </lineage>
</organism>
<keyword evidence="2" id="KW-1185">Reference proteome</keyword>
<evidence type="ECO:0008006" key="3">
    <source>
        <dbReference type="Google" id="ProtNLM"/>
    </source>
</evidence>